<dbReference type="PANTHER" id="PTHR34581">
    <property type="entry name" value="PTS SYSTEM N,N'-DIACETYLCHITOBIOSE-SPECIFIC EIIB COMPONENT"/>
    <property type="match status" value="1"/>
</dbReference>
<evidence type="ECO:0000256" key="2">
    <source>
        <dbReference type="ARBA" id="ARBA00022553"/>
    </source>
</evidence>
<keyword evidence="1" id="KW-0813">Transport</keyword>
<comment type="caution">
    <text evidence="9">The sequence shown here is derived from an EMBL/GenBank/DDBJ whole genome shotgun (WGS) entry which is preliminary data.</text>
</comment>
<dbReference type="CDD" id="cd05564">
    <property type="entry name" value="PTS_IIB_chitobiose_lichenan"/>
    <property type="match status" value="1"/>
</dbReference>
<dbReference type="InterPro" id="IPR003501">
    <property type="entry name" value="PTS_EIIB_2/3"/>
</dbReference>
<dbReference type="Proteomes" id="UP001230220">
    <property type="component" value="Unassembled WGS sequence"/>
</dbReference>
<dbReference type="Pfam" id="PF02302">
    <property type="entry name" value="PTS_IIB"/>
    <property type="match status" value="1"/>
</dbReference>
<gene>
    <name evidence="9" type="ORF">J2S15_001864</name>
</gene>
<reference evidence="9 10" key="1">
    <citation type="submission" date="2023-07" db="EMBL/GenBank/DDBJ databases">
        <title>Genomic Encyclopedia of Type Strains, Phase IV (KMG-IV): sequencing the most valuable type-strain genomes for metagenomic binning, comparative biology and taxonomic classification.</title>
        <authorList>
            <person name="Goeker M."/>
        </authorList>
    </citation>
    <scope>NUCLEOTIDE SEQUENCE [LARGE SCALE GENOMIC DNA]</scope>
    <source>
        <strain evidence="9 10">DSM 16784</strain>
    </source>
</reference>
<feature type="domain" description="PTS EIIB type-3" evidence="8">
    <location>
        <begin position="1"/>
        <end position="102"/>
    </location>
</feature>
<evidence type="ECO:0000313" key="10">
    <source>
        <dbReference type="Proteomes" id="UP001230220"/>
    </source>
</evidence>
<evidence type="ECO:0000256" key="7">
    <source>
        <dbReference type="PROSITE-ProRule" id="PRU00423"/>
    </source>
</evidence>
<accession>A0ABU0E2J7</accession>
<keyword evidence="5" id="KW-0598">Phosphotransferase system</keyword>
<evidence type="ECO:0000256" key="6">
    <source>
        <dbReference type="ARBA" id="ARBA00022777"/>
    </source>
</evidence>
<dbReference type="SUPFAM" id="SSF52794">
    <property type="entry name" value="PTS system IIB component-like"/>
    <property type="match status" value="1"/>
</dbReference>
<dbReference type="InterPro" id="IPR013012">
    <property type="entry name" value="PTS_EIIB_3"/>
</dbReference>
<dbReference type="RefSeq" id="WP_307407577.1">
    <property type="nucleotide sequence ID" value="NZ_JAUSUR010000003.1"/>
</dbReference>
<keyword evidence="6" id="KW-0418">Kinase</keyword>
<evidence type="ECO:0000256" key="3">
    <source>
        <dbReference type="ARBA" id="ARBA00022597"/>
    </source>
</evidence>
<dbReference type="PROSITE" id="PS51100">
    <property type="entry name" value="PTS_EIIB_TYPE_3"/>
    <property type="match status" value="1"/>
</dbReference>
<dbReference type="InterPro" id="IPR036095">
    <property type="entry name" value="PTS_EIIB-like_sf"/>
</dbReference>
<evidence type="ECO:0000256" key="5">
    <source>
        <dbReference type="ARBA" id="ARBA00022683"/>
    </source>
</evidence>
<proteinExistence type="predicted"/>
<dbReference type="EMBL" id="JAUSUR010000003">
    <property type="protein sequence ID" value="MDQ0361117.1"/>
    <property type="molecule type" value="Genomic_DNA"/>
</dbReference>
<keyword evidence="4" id="KW-0808">Transferase</keyword>
<protein>
    <submittedName>
        <fullName evidence="9">PTS system cellobiose-specific IIB component</fullName>
    </submittedName>
</protein>
<dbReference type="PANTHER" id="PTHR34581:SF2">
    <property type="entry name" value="PTS SYSTEM N,N'-DIACETYLCHITOBIOSE-SPECIFIC EIIB COMPONENT"/>
    <property type="match status" value="1"/>
</dbReference>
<evidence type="ECO:0000313" key="9">
    <source>
        <dbReference type="EMBL" id="MDQ0361117.1"/>
    </source>
</evidence>
<evidence type="ECO:0000256" key="1">
    <source>
        <dbReference type="ARBA" id="ARBA00022448"/>
    </source>
</evidence>
<evidence type="ECO:0000256" key="4">
    <source>
        <dbReference type="ARBA" id="ARBA00022679"/>
    </source>
</evidence>
<dbReference type="InterPro" id="IPR051819">
    <property type="entry name" value="PTS_sugar-specific_EIIB"/>
</dbReference>
<sequence>MKKIMLVCAAGMSTSLMVDKMKQAAESYDELIEIFAMSEAEARKMMGQVDVIMLGPQVSYVLNDFTKKALEFNVPVTLIQAVDYGRMNGEKVLKDGLSLIEQ</sequence>
<keyword evidence="10" id="KW-1185">Reference proteome</keyword>
<keyword evidence="2" id="KW-0597">Phosphoprotein</keyword>
<dbReference type="Gene3D" id="3.40.50.2300">
    <property type="match status" value="1"/>
</dbReference>
<feature type="modified residue" description="Phosphocysteine; by EIIA" evidence="7">
    <location>
        <position position="8"/>
    </location>
</feature>
<evidence type="ECO:0000259" key="8">
    <source>
        <dbReference type="PROSITE" id="PS51100"/>
    </source>
</evidence>
<organism evidence="9 10">
    <name type="scientific">Breznakia pachnodae</name>
    <dbReference type="NCBI Taxonomy" id="265178"/>
    <lineage>
        <taxon>Bacteria</taxon>
        <taxon>Bacillati</taxon>
        <taxon>Bacillota</taxon>
        <taxon>Erysipelotrichia</taxon>
        <taxon>Erysipelotrichales</taxon>
        <taxon>Erysipelotrichaceae</taxon>
        <taxon>Breznakia</taxon>
    </lineage>
</organism>
<keyword evidence="3" id="KW-0762">Sugar transport</keyword>
<name>A0ABU0E2J7_9FIRM</name>